<accession>A0A1Y3XSU6</accession>
<sequence length="196" mass="21150">MQHFDPDHDYVNEYVNLWNRRIGSAKIWMIVLGVLLVILGIASAAAPLGMYAFIQGFIAAVLIIRGVSDIIGYVQTPAFFRNGATLAAGILNALLGVLFLALPTVFTATTLGLLLAFLLIMTGIERLSFAHSMRYYELEGSSAGTVMGIVNIILGVILAFTPLFTGVVLTYLIAAYLIVAGATLIVEGVMIKRIER</sequence>
<dbReference type="PANTHER" id="PTHR34989">
    <property type="entry name" value="PROTEIN HDED"/>
    <property type="match status" value="1"/>
</dbReference>
<dbReference type="Proteomes" id="UP000195781">
    <property type="component" value="Unassembled WGS sequence"/>
</dbReference>
<dbReference type="Pfam" id="PF03729">
    <property type="entry name" value="DUF308"/>
    <property type="match status" value="2"/>
</dbReference>
<proteinExistence type="predicted"/>
<feature type="transmembrane region" description="Helical" evidence="1">
    <location>
        <begin position="27"/>
        <end position="44"/>
    </location>
</feature>
<evidence type="ECO:0000313" key="3">
    <source>
        <dbReference type="Proteomes" id="UP000195781"/>
    </source>
</evidence>
<dbReference type="OrthoDB" id="3191997at2"/>
<keyword evidence="1" id="KW-0812">Transmembrane</keyword>
<dbReference type="RefSeq" id="WP_094335436.1">
    <property type="nucleotide sequence ID" value="NZ_NFIE01000010.1"/>
</dbReference>
<dbReference type="AlphaFoldDB" id="A0A1Y3XSU6"/>
<evidence type="ECO:0008006" key="4">
    <source>
        <dbReference type="Google" id="ProtNLM"/>
    </source>
</evidence>
<dbReference type="PANTHER" id="PTHR34989:SF1">
    <property type="entry name" value="PROTEIN HDED"/>
    <property type="match status" value="1"/>
</dbReference>
<evidence type="ECO:0000313" key="2">
    <source>
        <dbReference type="EMBL" id="OUN88614.1"/>
    </source>
</evidence>
<dbReference type="InterPro" id="IPR005325">
    <property type="entry name" value="DUF308_memb"/>
</dbReference>
<feature type="transmembrane region" description="Helical" evidence="1">
    <location>
        <begin position="171"/>
        <end position="191"/>
    </location>
</feature>
<name>A0A1Y3XSU6_9ACTN</name>
<dbReference type="GO" id="GO:0005886">
    <property type="term" value="C:plasma membrane"/>
    <property type="evidence" value="ECO:0007669"/>
    <property type="project" value="TreeGrafter"/>
</dbReference>
<comment type="caution">
    <text evidence="2">The sequence shown here is derived from an EMBL/GenBank/DDBJ whole genome shotgun (WGS) entry which is preliminary data.</text>
</comment>
<protein>
    <recommendedName>
        <fullName evidence="4">Acid-resistance membrane protein</fullName>
    </recommendedName>
</protein>
<keyword evidence="1" id="KW-1133">Transmembrane helix</keyword>
<feature type="transmembrane region" description="Helical" evidence="1">
    <location>
        <begin position="79"/>
        <end position="99"/>
    </location>
</feature>
<keyword evidence="1" id="KW-0472">Membrane</keyword>
<keyword evidence="3" id="KW-1185">Reference proteome</keyword>
<gene>
    <name evidence="2" type="ORF">B5G02_05195</name>
</gene>
<feature type="transmembrane region" description="Helical" evidence="1">
    <location>
        <begin position="145"/>
        <end position="165"/>
    </location>
</feature>
<dbReference type="EMBL" id="NFIE01000010">
    <property type="protein sequence ID" value="OUN88614.1"/>
    <property type="molecule type" value="Genomic_DNA"/>
</dbReference>
<feature type="transmembrane region" description="Helical" evidence="1">
    <location>
        <begin position="105"/>
        <end position="124"/>
    </location>
</feature>
<evidence type="ECO:0000256" key="1">
    <source>
        <dbReference type="SAM" id="Phobius"/>
    </source>
</evidence>
<organism evidence="2 3">
    <name type="scientific">[Collinsella] massiliensis</name>
    <dbReference type="NCBI Taxonomy" id="1232426"/>
    <lineage>
        <taxon>Bacteria</taxon>
        <taxon>Bacillati</taxon>
        <taxon>Actinomycetota</taxon>
        <taxon>Coriobacteriia</taxon>
        <taxon>Coriobacteriales</taxon>
        <taxon>Coriobacteriaceae</taxon>
        <taxon>Enorma</taxon>
    </lineage>
</organism>
<reference evidence="3" key="1">
    <citation type="submission" date="2017-04" db="EMBL/GenBank/DDBJ databases">
        <title>Function of individual gut microbiota members based on whole genome sequencing of pure cultures obtained from chicken caecum.</title>
        <authorList>
            <person name="Medvecky M."/>
            <person name="Cejkova D."/>
            <person name="Polansky O."/>
            <person name="Karasova D."/>
            <person name="Kubasova T."/>
            <person name="Cizek A."/>
            <person name="Rychlik I."/>
        </authorList>
    </citation>
    <scope>NUCLEOTIDE SEQUENCE [LARGE SCALE GENOMIC DNA]</scope>
    <source>
        <strain evidence="3">An5</strain>
    </source>
</reference>
<feature type="transmembrane region" description="Helical" evidence="1">
    <location>
        <begin position="50"/>
        <end position="67"/>
    </location>
</feature>
<dbReference type="InterPro" id="IPR052712">
    <property type="entry name" value="Acid_resist_chaperone_HdeD"/>
</dbReference>